<organism evidence="2 3">
    <name type="scientific">Streptacidiphilus pinicola</name>
    <dbReference type="NCBI Taxonomy" id="2219663"/>
    <lineage>
        <taxon>Bacteria</taxon>
        <taxon>Bacillati</taxon>
        <taxon>Actinomycetota</taxon>
        <taxon>Actinomycetes</taxon>
        <taxon>Kitasatosporales</taxon>
        <taxon>Streptomycetaceae</taxon>
        <taxon>Streptacidiphilus</taxon>
    </lineage>
</organism>
<dbReference type="AlphaFoldDB" id="A0A2X0IME2"/>
<dbReference type="NCBIfam" id="NF047334">
    <property type="entry name" value="modulat_TrpM"/>
    <property type="match status" value="1"/>
</dbReference>
<evidence type="ECO:0000313" key="2">
    <source>
        <dbReference type="EMBL" id="RAG84491.1"/>
    </source>
</evidence>
<gene>
    <name evidence="2" type="ORF">DN069_16725</name>
</gene>
<feature type="region of interest" description="Disordered" evidence="1">
    <location>
        <begin position="1"/>
        <end position="22"/>
    </location>
</feature>
<keyword evidence="3" id="KW-1185">Reference proteome</keyword>
<comment type="caution">
    <text evidence="2">The sequence shown here is derived from an EMBL/GenBank/DDBJ whole genome shotgun (WGS) entry which is preliminary data.</text>
</comment>
<evidence type="ECO:0000313" key="3">
    <source>
        <dbReference type="Proteomes" id="UP000248889"/>
    </source>
</evidence>
<dbReference type="EMBL" id="QKYN01000065">
    <property type="protein sequence ID" value="RAG84491.1"/>
    <property type="molecule type" value="Genomic_DNA"/>
</dbReference>
<proteinExistence type="predicted"/>
<name>A0A2X0IME2_9ACTN</name>
<protein>
    <recommendedName>
        <fullName evidence="4">Tryptophan synthase subunit(Beta)</fullName>
    </recommendedName>
</protein>
<evidence type="ECO:0000256" key="1">
    <source>
        <dbReference type="SAM" id="MobiDB-lite"/>
    </source>
</evidence>
<dbReference type="OrthoDB" id="4570076at2"/>
<evidence type="ECO:0008006" key="4">
    <source>
        <dbReference type="Google" id="ProtNLM"/>
    </source>
</evidence>
<accession>A0A2X0IME2</accession>
<dbReference type="RefSeq" id="WP_111501800.1">
    <property type="nucleotide sequence ID" value="NZ_QKYN01000065.1"/>
</dbReference>
<dbReference type="Proteomes" id="UP000248889">
    <property type="component" value="Unassembled WGS sequence"/>
</dbReference>
<dbReference type="InterPro" id="IPR058113">
    <property type="entry name" value="TrpM_modulator"/>
</dbReference>
<sequence>MTSDARHQPRHAGLQRGCKPRGCRAPARRVLGRRVRYVIGAEPGQVPGRRWQRVRSAAHR</sequence>
<reference evidence="2 3" key="1">
    <citation type="submission" date="2018-06" db="EMBL/GenBank/DDBJ databases">
        <title>Streptacidiphilus pinicola sp. nov., isolated from pine grove soil.</title>
        <authorList>
            <person name="Roh S.G."/>
            <person name="Park S."/>
            <person name="Kim M.-K."/>
            <person name="Yun B.-R."/>
            <person name="Park J."/>
            <person name="Kim M.J."/>
            <person name="Kim Y.S."/>
            <person name="Kim S.B."/>
        </authorList>
    </citation>
    <scope>NUCLEOTIDE SEQUENCE [LARGE SCALE GENOMIC DNA]</scope>
    <source>
        <strain evidence="2 3">MMS16-CNU450</strain>
    </source>
</reference>